<dbReference type="RefSeq" id="WP_305027541.1">
    <property type="nucleotide sequence ID" value="NZ_JAUQTA010000001.1"/>
</dbReference>
<keyword evidence="2" id="KW-1185">Reference proteome</keyword>
<organism evidence="1 2">
    <name type="scientific">Nocardioides jiangxiensis</name>
    <dbReference type="NCBI Taxonomy" id="3064524"/>
    <lineage>
        <taxon>Bacteria</taxon>
        <taxon>Bacillati</taxon>
        <taxon>Actinomycetota</taxon>
        <taxon>Actinomycetes</taxon>
        <taxon>Propionibacteriales</taxon>
        <taxon>Nocardioidaceae</taxon>
        <taxon>Nocardioides</taxon>
    </lineage>
</organism>
<gene>
    <name evidence="1" type="ORF">Q5722_07260</name>
</gene>
<dbReference type="Proteomes" id="UP001233314">
    <property type="component" value="Unassembled WGS sequence"/>
</dbReference>
<name>A0ABT9B098_9ACTN</name>
<comment type="caution">
    <text evidence="1">The sequence shown here is derived from an EMBL/GenBank/DDBJ whole genome shotgun (WGS) entry which is preliminary data.</text>
</comment>
<evidence type="ECO:0000313" key="1">
    <source>
        <dbReference type="EMBL" id="MDO7868165.1"/>
    </source>
</evidence>
<proteinExistence type="predicted"/>
<reference evidence="1 2" key="1">
    <citation type="submission" date="2023-07" db="EMBL/GenBank/DDBJ databases">
        <title>Nocardioides sp. nov WY-20 isolated from soil.</title>
        <authorList>
            <person name="Liu B."/>
            <person name="Wan Y."/>
        </authorList>
    </citation>
    <scope>NUCLEOTIDE SEQUENCE [LARGE SCALE GENOMIC DNA]</scope>
    <source>
        <strain evidence="1 2">WY-20</strain>
    </source>
</reference>
<accession>A0ABT9B098</accession>
<protein>
    <submittedName>
        <fullName evidence="1">Uncharacterized protein</fullName>
    </submittedName>
</protein>
<evidence type="ECO:0000313" key="2">
    <source>
        <dbReference type="Proteomes" id="UP001233314"/>
    </source>
</evidence>
<sequence>MSVDQPRWPNLSQRTRSRLTAFTDPLRPGVTTAPCRLPGCDERVERRDTSGRPRFFHDRKCAIEFRTRRSALDAAVEELAELLESGHHTTRDANRIRADLEWLLDQRSLYVAPGAWRHGPSDAAPADANSPATDAYLNSAYLARRKPSPIDPCPTCKGGGDLSHLRAEITRPRNGRDYQAEARLARRAKMDALARLAAEIENAERVAPNLAWGDAMLEVRRMAAEAERHLMKSLNHEAGG</sequence>
<dbReference type="EMBL" id="JAUQTA010000001">
    <property type="protein sequence ID" value="MDO7868165.1"/>
    <property type="molecule type" value="Genomic_DNA"/>
</dbReference>